<dbReference type="PROSITE" id="PS51257">
    <property type="entry name" value="PROKAR_LIPOPROTEIN"/>
    <property type="match status" value="1"/>
</dbReference>
<dbReference type="AlphaFoldDB" id="A0A381U8A1"/>
<dbReference type="InterPro" id="IPR029062">
    <property type="entry name" value="Class_I_gatase-like"/>
</dbReference>
<evidence type="ECO:0000256" key="2">
    <source>
        <dbReference type="ARBA" id="ARBA00022645"/>
    </source>
</evidence>
<evidence type="ECO:0000259" key="6">
    <source>
        <dbReference type="Pfam" id="PF02016"/>
    </source>
</evidence>
<keyword evidence="4" id="KW-0378">Hydrolase</keyword>
<reference evidence="8" key="1">
    <citation type="submission" date="2018-05" db="EMBL/GenBank/DDBJ databases">
        <authorList>
            <person name="Lanie J.A."/>
            <person name="Ng W.-L."/>
            <person name="Kazmierczak K.M."/>
            <person name="Andrzejewski T.M."/>
            <person name="Davidsen T.M."/>
            <person name="Wayne K.J."/>
            <person name="Tettelin H."/>
            <person name="Glass J.I."/>
            <person name="Rusch D."/>
            <person name="Podicherti R."/>
            <person name="Tsui H.-C.T."/>
            <person name="Winkler M.E."/>
        </authorList>
    </citation>
    <scope>NUCLEOTIDE SEQUENCE</scope>
</reference>
<dbReference type="Pfam" id="PF02016">
    <property type="entry name" value="Peptidase_S66"/>
    <property type="match status" value="1"/>
</dbReference>
<proteinExistence type="inferred from homology"/>
<name>A0A381U8A1_9ZZZZ</name>
<dbReference type="Gene3D" id="3.40.50.10740">
    <property type="entry name" value="Class I glutamine amidotransferase-like"/>
    <property type="match status" value="1"/>
</dbReference>
<dbReference type="PIRSF" id="PIRSF028757">
    <property type="entry name" value="LD-carboxypeptidase"/>
    <property type="match status" value="1"/>
</dbReference>
<comment type="similarity">
    <text evidence="1">Belongs to the peptidase S66 family.</text>
</comment>
<protein>
    <recommendedName>
        <fullName evidence="9">LD-carboxypeptidase N-terminal domain-containing protein</fullName>
    </recommendedName>
</protein>
<organism evidence="8">
    <name type="scientific">marine metagenome</name>
    <dbReference type="NCBI Taxonomy" id="408172"/>
    <lineage>
        <taxon>unclassified sequences</taxon>
        <taxon>metagenomes</taxon>
        <taxon>ecological metagenomes</taxon>
    </lineage>
</organism>
<dbReference type="InterPro" id="IPR040449">
    <property type="entry name" value="Peptidase_S66_N"/>
</dbReference>
<evidence type="ECO:0000256" key="4">
    <source>
        <dbReference type="ARBA" id="ARBA00022801"/>
    </source>
</evidence>
<dbReference type="PANTHER" id="PTHR30237">
    <property type="entry name" value="MURAMOYLTETRAPEPTIDE CARBOXYPEPTIDASE"/>
    <property type="match status" value="1"/>
</dbReference>
<evidence type="ECO:0000259" key="7">
    <source>
        <dbReference type="Pfam" id="PF17676"/>
    </source>
</evidence>
<evidence type="ECO:0000256" key="3">
    <source>
        <dbReference type="ARBA" id="ARBA00022670"/>
    </source>
</evidence>
<evidence type="ECO:0000256" key="5">
    <source>
        <dbReference type="ARBA" id="ARBA00022825"/>
    </source>
</evidence>
<gene>
    <name evidence="8" type="ORF">METZ01_LOCUS75657</name>
</gene>
<dbReference type="InterPro" id="IPR003507">
    <property type="entry name" value="S66_fam"/>
</dbReference>
<dbReference type="CDD" id="cd07025">
    <property type="entry name" value="Peptidase_S66"/>
    <property type="match status" value="1"/>
</dbReference>
<evidence type="ECO:0000256" key="1">
    <source>
        <dbReference type="ARBA" id="ARBA00010233"/>
    </source>
</evidence>
<dbReference type="GO" id="GO:0004180">
    <property type="term" value="F:carboxypeptidase activity"/>
    <property type="evidence" value="ECO:0007669"/>
    <property type="project" value="UniProtKB-KW"/>
</dbReference>
<dbReference type="EMBL" id="UINC01005670">
    <property type="protein sequence ID" value="SVA22803.1"/>
    <property type="molecule type" value="Genomic_DNA"/>
</dbReference>
<dbReference type="SUPFAM" id="SSF141986">
    <property type="entry name" value="LD-carboxypeptidase A C-terminal domain-like"/>
    <property type="match status" value="1"/>
</dbReference>
<evidence type="ECO:0000313" key="8">
    <source>
        <dbReference type="EMBL" id="SVA22803.1"/>
    </source>
</evidence>
<keyword evidence="3" id="KW-0645">Protease</keyword>
<dbReference type="SUPFAM" id="SSF52317">
    <property type="entry name" value="Class I glutamine amidotransferase-like"/>
    <property type="match status" value="1"/>
</dbReference>
<feature type="domain" description="LD-carboxypeptidase N-terminal" evidence="6">
    <location>
        <begin position="43"/>
        <end position="158"/>
    </location>
</feature>
<dbReference type="GO" id="GO:0006508">
    <property type="term" value="P:proteolysis"/>
    <property type="evidence" value="ECO:0007669"/>
    <property type="project" value="UniProtKB-KW"/>
</dbReference>
<dbReference type="Pfam" id="PF17676">
    <property type="entry name" value="Peptidase_S66C"/>
    <property type="match status" value="1"/>
</dbReference>
<dbReference type="Gene3D" id="3.50.30.60">
    <property type="entry name" value="LD-carboxypeptidase A C-terminal domain-like"/>
    <property type="match status" value="1"/>
</dbReference>
<dbReference type="GO" id="GO:0008236">
    <property type="term" value="F:serine-type peptidase activity"/>
    <property type="evidence" value="ECO:0007669"/>
    <property type="project" value="UniProtKB-KW"/>
</dbReference>
<keyword evidence="2" id="KW-0121">Carboxypeptidase</keyword>
<dbReference type="InterPro" id="IPR027461">
    <property type="entry name" value="Carboxypeptidase_A_C_sf"/>
</dbReference>
<dbReference type="InterPro" id="IPR027478">
    <property type="entry name" value="LdcA_N"/>
</dbReference>
<keyword evidence="5" id="KW-0720">Serine protease</keyword>
<dbReference type="InterPro" id="IPR040921">
    <property type="entry name" value="Peptidase_S66C"/>
</dbReference>
<feature type="domain" description="LD-carboxypeptidase C-terminal" evidence="7">
    <location>
        <begin position="213"/>
        <end position="331"/>
    </location>
</feature>
<sequence>MKSFNKHIIIISAIFSFFFIFSCSSDSSSIMQKPPALLVGDTIAFCAPSGFLDSVRMSLAKTRLEEKGFHIIREDSIYRRWGYLAGTDAQRASELMSYFKDKSVRAIFPGTGGYGSTRILSMLDYDIIKSNPKIFIGFSDITALHIAFNQLANLITFHTPNPMYGLGSKKGLDPISELYFWSLLMNSDDNYEIPFDLYGDSLKVQTMVPGIASGKLVGGNLSLICSTMGSVYEAKTMGSILFIEDVGEAPYRIDRYLSELKLAGKLDLVNGIIIGRFSRRETEAPDRSTDFQMHQVFQQYFSKMKVPVIFNFPSGHGSKNVSLPLGCIVEINTDDEIFKVLESPIKN</sequence>
<evidence type="ECO:0008006" key="9">
    <source>
        <dbReference type="Google" id="ProtNLM"/>
    </source>
</evidence>
<accession>A0A381U8A1</accession>
<dbReference type="PANTHER" id="PTHR30237:SF2">
    <property type="entry name" value="MUREIN TETRAPEPTIDE CARBOXYPEPTIDASE"/>
    <property type="match status" value="1"/>
</dbReference>